<gene>
    <name evidence="2" type="ORF">K933_09597</name>
</gene>
<dbReference type="eggNOG" id="arCOG09407">
    <property type="taxonomic scope" value="Archaea"/>
</dbReference>
<dbReference type="SUPFAM" id="SSF46689">
    <property type="entry name" value="Homeodomain-like"/>
    <property type="match status" value="1"/>
</dbReference>
<dbReference type="Proteomes" id="UP000017840">
    <property type="component" value="Unassembled WGS sequence"/>
</dbReference>
<evidence type="ECO:0000313" key="2">
    <source>
        <dbReference type="EMBL" id="ESP88367.1"/>
    </source>
</evidence>
<dbReference type="EMBL" id="ASGZ01000029">
    <property type="protein sequence ID" value="ESP88367.1"/>
    <property type="molecule type" value="Genomic_DNA"/>
</dbReference>
<reference evidence="2 3" key="1">
    <citation type="journal article" date="2013" name="Genome Announc.">
        <title>Draft Genome Sequence of 'Candidatus Halobonum tyrrellensis' Strain G22, Isolated from the Hypersaline Waters of Lake Tyrrell, Australia.</title>
        <authorList>
            <person name="Ugalde J.A."/>
            <person name="Narasingarao P."/>
            <person name="Kuo S."/>
            <person name="Podell S."/>
            <person name="Allen E.E."/>
        </authorList>
    </citation>
    <scope>NUCLEOTIDE SEQUENCE [LARGE SCALE GENOMIC DNA]</scope>
    <source>
        <strain evidence="2 3">G22</strain>
    </source>
</reference>
<keyword evidence="3" id="KW-1185">Reference proteome</keyword>
<protein>
    <recommendedName>
        <fullName evidence="4">DUF433 domain-containing protein</fullName>
    </recommendedName>
</protein>
<evidence type="ECO:0008006" key="4">
    <source>
        <dbReference type="Google" id="ProtNLM"/>
    </source>
</evidence>
<accession>V4IZ20</accession>
<feature type="compositionally biased region" description="Acidic residues" evidence="1">
    <location>
        <begin position="160"/>
        <end position="181"/>
    </location>
</feature>
<comment type="caution">
    <text evidence="2">The sequence shown here is derived from an EMBL/GenBank/DDBJ whole genome shotgun (WGS) entry which is preliminary data.</text>
</comment>
<dbReference type="AlphaFoldDB" id="V4IZ20"/>
<evidence type="ECO:0000256" key="1">
    <source>
        <dbReference type="SAM" id="MobiDB-lite"/>
    </source>
</evidence>
<feature type="compositionally biased region" description="Basic and acidic residues" evidence="1">
    <location>
        <begin position="143"/>
        <end position="159"/>
    </location>
</feature>
<feature type="region of interest" description="Disordered" evidence="1">
    <location>
        <begin position="143"/>
        <end position="181"/>
    </location>
</feature>
<evidence type="ECO:0000313" key="3">
    <source>
        <dbReference type="Proteomes" id="UP000017840"/>
    </source>
</evidence>
<name>V4IZ20_9EURY</name>
<proteinExistence type="predicted"/>
<dbReference type="InterPro" id="IPR007367">
    <property type="entry name" value="DUF433"/>
</dbReference>
<dbReference type="InterPro" id="IPR009057">
    <property type="entry name" value="Homeodomain-like_sf"/>
</dbReference>
<dbReference type="Gene3D" id="1.10.10.10">
    <property type="entry name" value="Winged helix-like DNA-binding domain superfamily/Winged helix DNA-binding domain"/>
    <property type="match status" value="1"/>
</dbReference>
<sequence>MPIAILEAVKATIGTGEDNTRMPDDPDPDDTDYSDTRWGEMTEREAEIIDERIDEIEDVDRQYETEEVAEELGIDLDGDDAARVARDLMGEPHVAGRRIPVRQLRALVEEGGEDAETVADRFDLDIANVYHALAYYHDHPREMHEVEREREESRERVEQLDNDENLDDIDVLIDDLPSDEE</sequence>
<organism evidence="2 3">
    <name type="scientific">Candidatus Halobonum tyrrellensis G22</name>
    <dbReference type="NCBI Taxonomy" id="1324957"/>
    <lineage>
        <taxon>Archaea</taxon>
        <taxon>Methanobacteriati</taxon>
        <taxon>Methanobacteriota</taxon>
        <taxon>Stenosarchaea group</taxon>
        <taxon>Halobacteria</taxon>
        <taxon>Halobacteriales</taxon>
        <taxon>Haloferacaceae</taxon>
        <taxon>Candidatus Halobonum</taxon>
    </lineage>
</organism>
<dbReference type="InterPro" id="IPR036388">
    <property type="entry name" value="WH-like_DNA-bd_sf"/>
</dbReference>
<dbReference type="Pfam" id="PF04255">
    <property type="entry name" value="DUF433"/>
    <property type="match status" value="1"/>
</dbReference>
<feature type="region of interest" description="Disordered" evidence="1">
    <location>
        <begin position="11"/>
        <end position="40"/>
    </location>
</feature>